<comment type="caution">
    <text evidence="1">The sequence shown here is derived from an EMBL/GenBank/DDBJ whole genome shotgun (WGS) entry which is preliminary data.</text>
</comment>
<dbReference type="PATRIC" id="fig|659018.3.peg.2568"/>
<name>A0A0R0DMS4_9GAMM</name>
<reference evidence="1 2" key="1">
    <citation type="submission" date="2015-05" db="EMBL/GenBank/DDBJ databases">
        <title>Genome sequencing and analysis of members of genus Stenotrophomonas.</title>
        <authorList>
            <person name="Patil P.P."/>
            <person name="Midha S."/>
            <person name="Patil P.B."/>
        </authorList>
    </citation>
    <scope>NUCLEOTIDE SEQUENCE [LARGE SCALE GENOMIC DNA]</scope>
    <source>
        <strain evidence="1 2">JCM 16244</strain>
    </source>
</reference>
<evidence type="ECO:0000313" key="2">
    <source>
        <dbReference type="Proteomes" id="UP000050940"/>
    </source>
</evidence>
<dbReference type="SUPFAM" id="SSF53335">
    <property type="entry name" value="S-adenosyl-L-methionine-dependent methyltransferases"/>
    <property type="match status" value="1"/>
</dbReference>
<dbReference type="AlphaFoldDB" id="A0A0R0DMS4"/>
<proteinExistence type="predicted"/>
<keyword evidence="2" id="KW-1185">Reference proteome</keyword>
<dbReference type="Gene3D" id="3.40.50.150">
    <property type="entry name" value="Vaccinia Virus protein VP39"/>
    <property type="match status" value="1"/>
</dbReference>
<dbReference type="InterPro" id="IPR029063">
    <property type="entry name" value="SAM-dependent_MTases_sf"/>
</dbReference>
<dbReference type="STRING" id="659018.ABB34_12160"/>
<gene>
    <name evidence="1" type="ORF">ABB34_12160</name>
</gene>
<dbReference type="Proteomes" id="UP000050940">
    <property type="component" value="Unassembled WGS sequence"/>
</dbReference>
<sequence length="205" mass="23142">MDLVDMVAGDEPPAFVGDYLQFKPRLPYDVVWSSHVLEHVRNVGLFIDKMTLDLAPDGYCVATVPPIRGEKMAFNHLSFWNPGMLLLNFGMSGFDMGSARLARYGYNVSIIARLADVIPDDMKDGFPQSMVLSPLHFNGELKRHNWEKRLSRYRTALPMADIAFASQAEAEETMFKDDSPLFCLIASGEKKLLHYRDGNQLIRAP</sequence>
<evidence type="ECO:0000313" key="1">
    <source>
        <dbReference type="EMBL" id="KRG83325.1"/>
    </source>
</evidence>
<accession>A0A0R0DMS4</accession>
<organism evidence="1 2">
    <name type="scientific">Stenotrophomonas daejeonensis</name>
    <dbReference type="NCBI Taxonomy" id="659018"/>
    <lineage>
        <taxon>Bacteria</taxon>
        <taxon>Pseudomonadati</taxon>
        <taxon>Pseudomonadota</taxon>
        <taxon>Gammaproteobacteria</taxon>
        <taxon>Lysobacterales</taxon>
        <taxon>Lysobacteraceae</taxon>
        <taxon>Stenotrophomonas</taxon>
    </lineage>
</organism>
<dbReference type="EMBL" id="LDJP01000072">
    <property type="protein sequence ID" value="KRG83325.1"/>
    <property type="molecule type" value="Genomic_DNA"/>
</dbReference>
<protein>
    <submittedName>
        <fullName evidence="1">Uncharacterized protein</fullName>
    </submittedName>
</protein>